<sequence>MGLNIIWLPVYLSAFFFGNEEASRQTDPCNIFGVVYVEPNERRADYVVYEEKTEAFADLNVFKEENKLLADDAGLWYFTDKRDLADFSIYIANDPSNVHFTIYYTDVISHAGCD</sequence>
<dbReference type="InterPro" id="IPR046148">
    <property type="entry name" value="Septknot"/>
</dbReference>
<evidence type="ECO:0000313" key="2">
    <source>
        <dbReference type="EMBL" id="MDN5216380.1"/>
    </source>
</evidence>
<dbReference type="EMBL" id="JAUJEB010000008">
    <property type="protein sequence ID" value="MDN5216380.1"/>
    <property type="molecule type" value="Genomic_DNA"/>
</dbReference>
<organism evidence="2 3">
    <name type="scientific">Agaribacillus aureus</name>
    <dbReference type="NCBI Taxonomy" id="3051825"/>
    <lineage>
        <taxon>Bacteria</taxon>
        <taxon>Pseudomonadati</taxon>
        <taxon>Bacteroidota</taxon>
        <taxon>Cytophagia</taxon>
        <taxon>Cytophagales</taxon>
        <taxon>Splendidivirgaceae</taxon>
        <taxon>Agaribacillus</taxon>
    </lineage>
</organism>
<comment type="caution">
    <text evidence="2">The sequence shown here is derived from an EMBL/GenBank/DDBJ whole genome shotgun (WGS) entry which is preliminary data.</text>
</comment>
<accession>A0ABT8LI04</accession>
<name>A0ABT8LI04_9BACT</name>
<gene>
    <name evidence="2" type="ORF">QQ020_30205</name>
</gene>
<dbReference type="Pfam" id="PF19647">
    <property type="entry name" value="Septknot"/>
    <property type="match status" value="1"/>
</dbReference>
<evidence type="ECO:0000313" key="3">
    <source>
        <dbReference type="Proteomes" id="UP001172083"/>
    </source>
</evidence>
<dbReference type="Proteomes" id="UP001172083">
    <property type="component" value="Unassembled WGS sequence"/>
</dbReference>
<proteinExistence type="predicted"/>
<keyword evidence="3" id="KW-1185">Reference proteome</keyword>
<dbReference type="RefSeq" id="WP_346761717.1">
    <property type="nucleotide sequence ID" value="NZ_JAUJEB010000008.1"/>
</dbReference>
<evidence type="ECO:0000259" key="1">
    <source>
        <dbReference type="Pfam" id="PF19647"/>
    </source>
</evidence>
<protein>
    <submittedName>
        <fullName evidence="2">DUF6150 family protein</fullName>
    </submittedName>
</protein>
<feature type="domain" description="7(1) septoil knot" evidence="1">
    <location>
        <begin position="29"/>
        <end position="113"/>
    </location>
</feature>
<reference evidence="2" key="1">
    <citation type="submission" date="2023-06" db="EMBL/GenBank/DDBJ databases">
        <title>Genomic of Agaribacillus aureum.</title>
        <authorList>
            <person name="Wang G."/>
        </authorList>
    </citation>
    <scope>NUCLEOTIDE SEQUENCE</scope>
    <source>
        <strain evidence="2">BMA12</strain>
    </source>
</reference>